<dbReference type="PROSITE" id="PS50157">
    <property type="entry name" value="ZINC_FINGER_C2H2_2"/>
    <property type="match status" value="7"/>
</dbReference>
<evidence type="ECO:0000256" key="2">
    <source>
        <dbReference type="ARBA" id="ARBA00006991"/>
    </source>
</evidence>
<dbReference type="EMBL" id="GITU01009142">
    <property type="protein sequence ID" value="MBC1177845.1"/>
    <property type="molecule type" value="Transcribed_RNA"/>
</dbReference>
<keyword evidence="9" id="KW-0804">Transcription</keyword>
<feature type="compositionally biased region" description="Basic residues" evidence="13">
    <location>
        <begin position="150"/>
        <end position="170"/>
    </location>
</feature>
<dbReference type="GO" id="GO:0000978">
    <property type="term" value="F:RNA polymerase II cis-regulatory region sequence-specific DNA binding"/>
    <property type="evidence" value="ECO:0007669"/>
    <property type="project" value="TreeGrafter"/>
</dbReference>
<feature type="binding site" evidence="12">
    <location>
        <position position="66"/>
    </location>
    <ligand>
        <name>Zn(2+)</name>
        <dbReference type="ChEBI" id="CHEBI:29105"/>
    </ligand>
</feature>
<feature type="binding site" evidence="12">
    <location>
        <position position="17"/>
    </location>
    <ligand>
        <name>Zn(2+)</name>
        <dbReference type="ChEBI" id="CHEBI:29105"/>
    </ligand>
</feature>
<evidence type="ECO:0000259" key="14">
    <source>
        <dbReference type="PROSITE" id="PS50157"/>
    </source>
</evidence>
<dbReference type="GO" id="GO:0008270">
    <property type="term" value="F:zinc ion binding"/>
    <property type="evidence" value="ECO:0007669"/>
    <property type="project" value="UniProtKB-UniRule"/>
</dbReference>
<evidence type="ECO:0000256" key="4">
    <source>
        <dbReference type="ARBA" id="ARBA00022737"/>
    </source>
</evidence>
<dbReference type="SUPFAM" id="SSF57667">
    <property type="entry name" value="beta-beta-alpha zinc fingers"/>
    <property type="match status" value="4"/>
</dbReference>
<dbReference type="VEuPathDB" id="VectorBase:LLONM1_011530"/>
<dbReference type="PROSITE" id="PS00028">
    <property type="entry name" value="ZINC_FINGER_C2H2_1"/>
    <property type="match status" value="8"/>
</dbReference>
<evidence type="ECO:0000313" key="17">
    <source>
        <dbReference type="EnsemblMetazoa" id="LLOJ005485-PA"/>
    </source>
</evidence>
<evidence type="ECO:0000256" key="9">
    <source>
        <dbReference type="ARBA" id="ARBA00023163"/>
    </source>
</evidence>
<accession>A0A1B0CLJ8</accession>
<evidence type="ECO:0000256" key="11">
    <source>
        <dbReference type="PROSITE-ProRule" id="PRU00042"/>
    </source>
</evidence>
<feature type="domain" description="C2H2-type" evidence="14">
    <location>
        <begin position="369"/>
        <end position="396"/>
    </location>
</feature>
<dbReference type="Gene3D" id="3.40.1800.20">
    <property type="match status" value="1"/>
</dbReference>
<keyword evidence="7" id="KW-0805">Transcription regulation</keyword>
<dbReference type="AlphaFoldDB" id="A0A1B0CLJ8"/>
<dbReference type="InterPro" id="IPR036236">
    <property type="entry name" value="Znf_C2H2_sf"/>
</dbReference>
<comment type="subcellular location">
    <subcellularLocation>
        <location evidence="1">Nucleus</location>
    </subcellularLocation>
</comment>
<reference evidence="16" key="2">
    <citation type="journal article" date="2020" name="BMC">
        <title>Leishmania infection induces a limited differential gene expression in the sand fly midgut.</title>
        <authorList>
            <person name="Coutinho-Abreu I.V."/>
            <person name="Serafim T.D."/>
            <person name="Meneses C."/>
            <person name="Kamhawi S."/>
            <person name="Oliveira F."/>
            <person name="Valenzuela J.G."/>
        </authorList>
    </citation>
    <scope>NUCLEOTIDE SEQUENCE</scope>
    <source>
        <strain evidence="16">Jacobina</strain>
        <tissue evidence="16">Midgut</tissue>
    </source>
</reference>
<dbReference type="InterPro" id="IPR012934">
    <property type="entry name" value="Znf_AD"/>
</dbReference>
<protein>
    <submittedName>
        <fullName evidence="16">Putative transcription factor grauzone-like protein</fullName>
    </submittedName>
</protein>
<feature type="region of interest" description="Disordered" evidence="13">
    <location>
        <begin position="119"/>
        <end position="189"/>
    </location>
</feature>
<dbReference type="PANTHER" id="PTHR24393:SF15">
    <property type="entry name" value="IP01243P-RELATED"/>
    <property type="match status" value="1"/>
</dbReference>
<evidence type="ECO:0000256" key="6">
    <source>
        <dbReference type="ARBA" id="ARBA00022833"/>
    </source>
</evidence>
<evidence type="ECO:0000256" key="13">
    <source>
        <dbReference type="SAM" id="MobiDB-lite"/>
    </source>
</evidence>
<keyword evidence="10" id="KW-0539">Nucleus</keyword>
<evidence type="ECO:0000313" key="18">
    <source>
        <dbReference type="Proteomes" id="UP000092461"/>
    </source>
</evidence>
<dbReference type="SMART" id="SM00868">
    <property type="entry name" value="zf-AD"/>
    <property type="match status" value="1"/>
</dbReference>
<dbReference type="FunFam" id="3.30.160.60:FF:000100">
    <property type="entry name" value="Zinc finger 45-like"/>
    <property type="match status" value="1"/>
</dbReference>
<dbReference type="Gene3D" id="3.30.160.60">
    <property type="entry name" value="Classic Zinc Finger"/>
    <property type="match status" value="5"/>
</dbReference>
<feature type="domain" description="ZAD" evidence="15">
    <location>
        <begin position="15"/>
        <end position="90"/>
    </location>
</feature>
<evidence type="ECO:0000256" key="3">
    <source>
        <dbReference type="ARBA" id="ARBA00022723"/>
    </source>
</evidence>
<feature type="domain" description="C2H2-type" evidence="14">
    <location>
        <begin position="340"/>
        <end position="363"/>
    </location>
</feature>
<dbReference type="GO" id="GO:0001228">
    <property type="term" value="F:DNA-binding transcription activator activity, RNA polymerase II-specific"/>
    <property type="evidence" value="ECO:0007669"/>
    <property type="project" value="TreeGrafter"/>
</dbReference>
<evidence type="ECO:0000256" key="12">
    <source>
        <dbReference type="PROSITE-ProRule" id="PRU01263"/>
    </source>
</evidence>
<feature type="domain" description="C2H2-type" evidence="14">
    <location>
        <begin position="310"/>
        <end position="337"/>
    </location>
</feature>
<dbReference type="Pfam" id="PF00096">
    <property type="entry name" value="zf-C2H2"/>
    <property type="match status" value="2"/>
</dbReference>
<feature type="binding site" evidence="12">
    <location>
        <position position="20"/>
    </location>
    <ligand>
        <name>Zn(2+)</name>
        <dbReference type="ChEBI" id="CHEBI:29105"/>
    </ligand>
</feature>
<evidence type="ECO:0000256" key="1">
    <source>
        <dbReference type="ARBA" id="ARBA00004123"/>
    </source>
</evidence>
<feature type="domain" description="C2H2-type" evidence="14">
    <location>
        <begin position="484"/>
        <end position="512"/>
    </location>
</feature>
<dbReference type="EMBL" id="AJWK01017380">
    <property type="status" value="NOT_ANNOTATED_CDS"/>
    <property type="molecule type" value="Genomic_DNA"/>
</dbReference>
<dbReference type="GO" id="GO:0005634">
    <property type="term" value="C:nucleus"/>
    <property type="evidence" value="ECO:0007669"/>
    <property type="project" value="InterPro"/>
</dbReference>
<evidence type="ECO:0000256" key="5">
    <source>
        <dbReference type="ARBA" id="ARBA00022771"/>
    </source>
</evidence>
<keyword evidence="8" id="KW-0238">DNA-binding</keyword>
<keyword evidence="6 12" id="KW-0862">Zinc</keyword>
<dbReference type="PROSITE" id="PS51915">
    <property type="entry name" value="ZAD"/>
    <property type="match status" value="1"/>
</dbReference>
<feature type="domain" description="C2H2-type" evidence="14">
    <location>
        <begin position="399"/>
        <end position="426"/>
    </location>
</feature>
<feature type="compositionally biased region" description="Acidic residues" evidence="13">
    <location>
        <begin position="174"/>
        <end position="186"/>
    </location>
</feature>
<feature type="binding site" evidence="12">
    <location>
        <position position="63"/>
    </location>
    <ligand>
        <name>Zn(2+)</name>
        <dbReference type="ChEBI" id="CHEBI:29105"/>
    </ligand>
</feature>
<evidence type="ECO:0000259" key="15">
    <source>
        <dbReference type="PROSITE" id="PS51915"/>
    </source>
</evidence>
<evidence type="ECO:0000313" key="16">
    <source>
        <dbReference type="EMBL" id="MBC1177845.1"/>
    </source>
</evidence>
<keyword evidence="18" id="KW-1185">Reference proteome</keyword>
<dbReference type="SMART" id="SM00355">
    <property type="entry name" value="ZnF_C2H2"/>
    <property type="match status" value="10"/>
</dbReference>
<feature type="domain" description="C2H2-type" evidence="14">
    <location>
        <begin position="456"/>
        <end position="483"/>
    </location>
</feature>
<dbReference type="PANTHER" id="PTHR24393">
    <property type="entry name" value="ZINC FINGER PROTEIN"/>
    <property type="match status" value="1"/>
</dbReference>
<dbReference type="InterPro" id="IPR013087">
    <property type="entry name" value="Znf_C2H2_type"/>
</dbReference>
<dbReference type="VEuPathDB" id="VectorBase:LLOJ005485"/>
<dbReference type="Pfam" id="PF07776">
    <property type="entry name" value="zf-AD"/>
    <property type="match status" value="1"/>
</dbReference>
<evidence type="ECO:0000256" key="7">
    <source>
        <dbReference type="ARBA" id="ARBA00023015"/>
    </source>
</evidence>
<dbReference type="SUPFAM" id="SSF57716">
    <property type="entry name" value="Glucocorticoid receptor-like (DNA-binding domain)"/>
    <property type="match status" value="1"/>
</dbReference>
<keyword evidence="5 11" id="KW-0863">Zinc-finger</keyword>
<keyword evidence="4" id="KW-0677">Repeat</keyword>
<dbReference type="Proteomes" id="UP000092461">
    <property type="component" value="Unassembled WGS sequence"/>
</dbReference>
<sequence>MDFLDIKEELKLSSSICRLCLVQNSTYYSIFEADHDCPEIADTLRNLIGITISPLDNWPKCVCTACVEKIQDFRLLLAKIKDNEARLAEFFGEYQLLDVPKDTSPDHRSFPEDVKIEAQECPESDAGSECASLASIKEEEEEASSPKKSEKPKRRPRRKKPTKTRGRKRRASTESDEEEESSEDQLIDASMTLGDFEVLTQERKEEKRLRDEKIDAEIHSFFKMECNLCQLKFPRFADVQSHFRAEHKCRGYVICCGKKLNRPMKLYEHMNDHVNPTTHTCSVCLKNYKTQYGLQVHKKLRHTPPEEREFRCDQCTQSFVQMSRLKAHMITHMPAEEKKHVCSTCGRAFALASILVQHVRRVHENSCVSVCEVCAKIFRCKNLFKQHVAEHTSQNEPRVPCTVCGKMFKHRIAMRKHMQRHNTSGPLECPICQRMAPNKPALTEHIKYKHKAQRVHKCTLCERSFKTALSLKEHMASHTGQVLYQCLFCPKQFNSNANYFRHHKMSHPLEWEAEKEKKRAERAG</sequence>
<evidence type="ECO:0000256" key="10">
    <source>
        <dbReference type="ARBA" id="ARBA00023242"/>
    </source>
</evidence>
<dbReference type="Pfam" id="PF13912">
    <property type="entry name" value="zf-C2H2_6"/>
    <property type="match status" value="2"/>
</dbReference>
<organism evidence="17 18">
    <name type="scientific">Lutzomyia longipalpis</name>
    <name type="common">Sand fly</name>
    <dbReference type="NCBI Taxonomy" id="7200"/>
    <lineage>
        <taxon>Eukaryota</taxon>
        <taxon>Metazoa</taxon>
        <taxon>Ecdysozoa</taxon>
        <taxon>Arthropoda</taxon>
        <taxon>Hexapoda</taxon>
        <taxon>Insecta</taxon>
        <taxon>Pterygota</taxon>
        <taxon>Neoptera</taxon>
        <taxon>Endopterygota</taxon>
        <taxon>Diptera</taxon>
        <taxon>Nematocera</taxon>
        <taxon>Psychodoidea</taxon>
        <taxon>Psychodidae</taxon>
        <taxon>Lutzomyia</taxon>
        <taxon>Lutzomyia</taxon>
    </lineage>
</organism>
<feature type="domain" description="C2H2-type" evidence="14">
    <location>
        <begin position="279"/>
        <end position="307"/>
    </location>
</feature>
<proteinExistence type="inferred from homology"/>
<reference evidence="18" key="1">
    <citation type="submission" date="2012-05" db="EMBL/GenBank/DDBJ databases">
        <title>Whole Genome Assembly of Lutzomyia longipalpis.</title>
        <authorList>
            <person name="Richards S."/>
            <person name="Qu C."/>
            <person name="Dillon R."/>
            <person name="Worley K."/>
            <person name="Scherer S."/>
            <person name="Batterton M."/>
            <person name="Taylor A."/>
            <person name="Hawes A."/>
            <person name="Hernandez B."/>
            <person name="Kovar C."/>
            <person name="Mandapat C."/>
            <person name="Pham C."/>
            <person name="Qu C."/>
            <person name="Jing C."/>
            <person name="Bess C."/>
            <person name="Bandaranaike D."/>
            <person name="Ngo D."/>
            <person name="Ongeri F."/>
            <person name="Arias F."/>
            <person name="Lara F."/>
            <person name="Weissenberger G."/>
            <person name="Kamau G."/>
            <person name="Han H."/>
            <person name="Shen H."/>
            <person name="Dinh H."/>
            <person name="Khalil I."/>
            <person name="Jones J."/>
            <person name="Shafer J."/>
            <person name="Jayaseelan J."/>
            <person name="Quiroz J."/>
            <person name="Blankenburg K."/>
            <person name="Nguyen L."/>
            <person name="Jackson L."/>
            <person name="Francisco L."/>
            <person name="Tang L.-Y."/>
            <person name="Pu L.-L."/>
            <person name="Perales L."/>
            <person name="Lorensuhewa L."/>
            <person name="Munidasa M."/>
            <person name="Coyle M."/>
            <person name="Taylor M."/>
            <person name="Puazo M."/>
            <person name="Firestine M."/>
            <person name="Scheel M."/>
            <person name="Javaid M."/>
            <person name="Wang M."/>
            <person name="Li M."/>
            <person name="Tabassum N."/>
            <person name="Saada N."/>
            <person name="Osuji N."/>
            <person name="Aqrawi P."/>
            <person name="Fu Q."/>
            <person name="Thornton R."/>
            <person name="Raj R."/>
            <person name="Goodspeed R."/>
            <person name="Mata R."/>
            <person name="Najjar R."/>
            <person name="Gubbala S."/>
            <person name="Lee S."/>
            <person name="Denson S."/>
            <person name="Patil S."/>
            <person name="Macmil S."/>
            <person name="Qi S."/>
            <person name="Matskevitch T."/>
            <person name="Palculict T."/>
            <person name="Mathew T."/>
            <person name="Vee V."/>
            <person name="Velamala V."/>
            <person name="Korchina V."/>
            <person name="Cai W."/>
            <person name="Liu W."/>
            <person name="Dai W."/>
            <person name="Zou X."/>
            <person name="Zhu Y."/>
            <person name="Zhang Y."/>
            <person name="Wu Y.-Q."/>
            <person name="Xin Y."/>
            <person name="Nazarath L."/>
            <person name="Kovar C."/>
            <person name="Han Y."/>
            <person name="Muzny D."/>
            <person name="Gibbs R."/>
        </authorList>
    </citation>
    <scope>NUCLEOTIDE SEQUENCE [LARGE SCALE GENOMIC DNA]</scope>
    <source>
        <strain evidence="18">Jacobina</strain>
    </source>
</reference>
<dbReference type="EnsemblMetazoa" id="LLOJ005485-RA">
    <property type="protein sequence ID" value="LLOJ005485-PA"/>
    <property type="gene ID" value="LLOJ005485"/>
</dbReference>
<name>A0A1B0CLJ8_LUTLO</name>
<keyword evidence="3 12" id="KW-0479">Metal-binding</keyword>
<comment type="similarity">
    <text evidence="2">Belongs to the krueppel C2H2-type zinc-finger protein family.</text>
</comment>
<reference evidence="17" key="3">
    <citation type="submission" date="2020-05" db="UniProtKB">
        <authorList>
            <consortium name="EnsemblMetazoa"/>
        </authorList>
    </citation>
    <scope>IDENTIFICATION</scope>
    <source>
        <strain evidence="17">Jacobina</strain>
    </source>
</reference>
<evidence type="ECO:0000256" key="8">
    <source>
        <dbReference type="ARBA" id="ARBA00023125"/>
    </source>
</evidence>